<feature type="region of interest" description="Disordered" evidence="1">
    <location>
        <begin position="193"/>
        <end position="226"/>
    </location>
</feature>
<proteinExistence type="predicted"/>
<dbReference type="GeneID" id="128312581"/>
<evidence type="ECO:0000313" key="3">
    <source>
        <dbReference type="RefSeq" id="XP_053063093.1"/>
    </source>
</evidence>
<feature type="region of interest" description="Disordered" evidence="1">
    <location>
        <begin position="1"/>
        <end position="35"/>
    </location>
</feature>
<feature type="region of interest" description="Disordered" evidence="1">
    <location>
        <begin position="71"/>
        <end position="118"/>
    </location>
</feature>
<dbReference type="RefSeq" id="XP_053063093.1">
    <property type="nucleotide sequence ID" value="XM_053207118.1"/>
</dbReference>
<sequence>MSSRVAGPANLLTGEACPTTEGGTKGQPLAPKDRAAATCKHSSALVPQLRGVPGKDECHWKRKFLAIRKKSLPGADACPTQAAPSFRGSSERLSPTARDHRRAGPRPPPPPQRQVQPLPFPWARAPFTAAAPTATSVDLNQGRPGKLRKTLASWNPQHHAGLRRRYSDVALDVNPVPRSRASLWAERSKPIRKVGRTRHHPKAAQPTSTVGSPSGGNEGLRQDLPRGLKQGVLTARRTWVESEQKGGPCPRQERPRFRLGQRKGTLGECLSKCLSKTALF</sequence>
<protein>
    <submittedName>
        <fullName evidence="3">Uncharacterized protein LOC128312581</fullName>
    </submittedName>
</protein>
<evidence type="ECO:0000313" key="2">
    <source>
        <dbReference type="Proteomes" id="UP001652583"/>
    </source>
</evidence>
<reference evidence="3" key="1">
    <citation type="submission" date="2025-08" db="UniProtKB">
        <authorList>
            <consortium name="RefSeq"/>
        </authorList>
    </citation>
    <scope>IDENTIFICATION</scope>
    <source>
        <tissue evidence="3">Blood</tissue>
    </source>
</reference>
<organism evidence="2 3">
    <name type="scientific">Acinonyx jubatus</name>
    <name type="common">Cheetah</name>
    <dbReference type="NCBI Taxonomy" id="32536"/>
    <lineage>
        <taxon>Eukaryota</taxon>
        <taxon>Metazoa</taxon>
        <taxon>Chordata</taxon>
        <taxon>Craniata</taxon>
        <taxon>Vertebrata</taxon>
        <taxon>Euteleostomi</taxon>
        <taxon>Mammalia</taxon>
        <taxon>Eutheria</taxon>
        <taxon>Laurasiatheria</taxon>
        <taxon>Carnivora</taxon>
        <taxon>Feliformia</taxon>
        <taxon>Felidae</taxon>
        <taxon>Felinae</taxon>
        <taxon>Acinonyx</taxon>
    </lineage>
</organism>
<gene>
    <name evidence="3" type="primary">LOC128312581</name>
</gene>
<name>A0ABM3NUJ5_ACIJB</name>
<evidence type="ECO:0000256" key="1">
    <source>
        <dbReference type="SAM" id="MobiDB-lite"/>
    </source>
</evidence>
<accession>A0ABM3NUJ5</accession>
<feature type="region of interest" description="Disordered" evidence="1">
    <location>
        <begin position="238"/>
        <end position="258"/>
    </location>
</feature>
<feature type="compositionally biased region" description="Basic residues" evidence="1">
    <location>
        <begin position="193"/>
        <end position="202"/>
    </location>
</feature>
<keyword evidence="2" id="KW-1185">Reference proteome</keyword>
<dbReference type="Proteomes" id="UP001652583">
    <property type="component" value="Chromosome D2"/>
</dbReference>